<keyword evidence="2" id="KW-1003">Cell membrane</keyword>
<dbReference type="Pfam" id="PF01810">
    <property type="entry name" value="LysE"/>
    <property type="match status" value="1"/>
</dbReference>
<evidence type="ECO:0000313" key="8">
    <source>
        <dbReference type="Proteomes" id="UP000003020"/>
    </source>
</evidence>
<dbReference type="InterPro" id="IPR001123">
    <property type="entry name" value="LeuE-type"/>
</dbReference>
<dbReference type="eggNOG" id="COG1280">
    <property type="taxonomic scope" value="Bacteria"/>
</dbReference>
<reference evidence="7 8" key="1">
    <citation type="submission" date="2010-08" db="EMBL/GenBank/DDBJ databases">
        <authorList>
            <person name="Muzny D."/>
            <person name="Qin X."/>
            <person name="Buhay C."/>
            <person name="Dugan-Rocha S."/>
            <person name="Ding Y."/>
            <person name="Chen G."/>
            <person name="Hawes A."/>
            <person name="Holder M."/>
            <person name="Jhangiani S."/>
            <person name="Johnson A."/>
            <person name="Khan Z."/>
            <person name="Li Z."/>
            <person name="Liu W."/>
            <person name="Liu X."/>
            <person name="Perez L."/>
            <person name="Shen H."/>
            <person name="Wang Q."/>
            <person name="Watt J."/>
            <person name="Xi L."/>
            <person name="Xin Y."/>
            <person name="Zhou J."/>
            <person name="Deng J."/>
            <person name="Jiang H."/>
            <person name="Liu Y."/>
            <person name="Qu J."/>
            <person name="Song X.-Z."/>
            <person name="Zhang L."/>
            <person name="Villasana D."/>
            <person name="Johnson A."/>
            <person name="Liu J."/>
            <person name="Liyanage D."/>
            <person name="Lorensuhewa L."/>
            <person name="Robinson T."/>
            <person name="Song A."/>
            <person name="Song B.-B."/>
            <person name="Dinh H."/>
            <person name="Thornton R."/>
            <person name="Coyle M."/>
            <person name="Francisco L."/>
            <person name="Jackson L."/>
            <person name="Javaid M."/>
            <person name="Korchina V."/>
            <person name="Kovar C."/>
            <person name="Mata R."/>
            <person name="Mathew T."/>
            <person name="Ngo R."/>
            <person name="Nguyen L."/>
            <person name="Nguyen N."/>
            <person name="Okwuonu G."/>
            <person name="Ongeri F."/>
            <person name="Pham C."/>
            <person name="Simmons D."/>
            <person name="Wilczek-Boney K."/>
            <person name="Hale W."/>
            <person name="Jakkamsetti A."/>
            <person name="Pham P."/>
            <person name="Ruth R."/>
            <person name="San Lucas F."/>
            <person name="Warren J."/>
            <person name="Zhang J."/>
            <person name="Zhao Z."/>
            <person name="Zhou C."/>
            <person name="Zhu D."/>
            <person name="Lee S."/>
            <person name="Bess C."/>
            <person name="Blankenburg K."/>
            <person name="Forbes L."/>
            <person name="Fu Q."/>
            <person name="Gubbala S."/>
            <person name="Hirani K."/>
            <person name="Jayaseelan J.C."/>
            <person name="Lara F."/>
            <person name="Munidasa M."/>
            <person name="Palculict T."/>
            <person name="Patil S."/>
            <person name="Pu L.-L."/>
            <person name="Saada N."/>
            <person name="Tang L."/>
            <person name="Weissenberger G."/>
            <person name="Zhu Y."/>
            <person name="Hemphill L."/>
            <person name="Shang Y."/>
            <person name="Youmans B."/>
            <person name="Ayvaz T."/>
            <person name="Ross M."/>
            <person name="Santibanez J."/>
            <person name="Aqrawi P."/>
            <person name="Gross S."/>
            <person name="Joshi V."/>
            <person name="Fowler G."/>
            <person name="Nazareth L."/>
            <person name="Reid J."/>
            <person name="Worley K."/>
            <person name="Petrosino J."/>
            <person name="Highlander S."/>
            <person name="Gibbs R."/>
        </authorList>
    </citation>
    <scope>NUCLEOTIDE SEQUENCE [LARGE SCALE GENOMIC DNA]</scope>
    <source>
        <strain evidence="7 8">ATCC 33035</strain>
    </source>
</reference>
<evidence type="ECO:0000256" key="5">
    <source>
        <dbReference type="ARBA" id="ARBA00023136"/>
    </source>
</evidence>
<comment type="caution">
    <text evidence="7">The sequence shown here is derived from an EMBL/GenBank/DDBJ whole genome shotgun (WGS) entry which is preliminary data.</text>
</comment>
<dbReference type="GO" id="GO:0005886">
    <property type="term" value="C:plasma membrane"/>
    <property type="evidence" value="ECO:0007669"/>
    <property type="project" value="UniProtKB-SubCell"/>
</dbReference>
<evidence type="ECO:0000256" key="2">
    <source>
        <dbReference type="ARBA" id="ARBA00022475"/>
    </source>
</evidence>
<keyword evidence="5 6" id="KW-0472">Membrane</keyword>
<dbReference type="GO" id="GO:0015171">
    <property type="term" value="F:amino acid transmembrane transporter activity"/>
    <property type="evidence" value="ECO:0007669"/>
    <property type="project" value="TreeGrafter"/>
</dbReference>
<organism evidence="7 8">
    <name type="scientific">Corynebacterium pseudogenitalium ATCC 33035</name>
    <dbReference type="NCBI Taxonomy" id="525264"/>
    <lineage>
        <taxon>Bacteria</taxon>
        <taxon>Bacillati</taxon>
        <taxon>Actinomycetota</taxon>
        <taxon>Actinomycetes</taxon>
        <taxon>Mycobacteriales</taxon>
        <taxon>Corynebacteriaceae</taxon>
        <taxon>Corynebacterium</taxon>
    </lineage>
</organism>
<dbReference type="PANTHER" id="PTHR30086:SF20">
    <property type="entry name" value="ARGININE EXPORTER PROTEIN ARGO-RELATED"/>
    <property type="match status" value="1"/>
</dbReference>
<protein>
    <recommendedName>
        <fullName evidence="9">Threonine efflux protein</fullName>
    </recommendedName>
</protein>
<feature type="transmembrane region" description="Helical" evidence="6">
    <location>
        <begin position="29"/>
        <end position="53"/>
    </location>
</feature>
<dbReference type="HOGENOM" id="CLU_2408273_0_0_11"/>
<evidence type="ECO:0000313" key="7">
    <source>
        <dbReference type="EMBL" id="EFQ80036.1"/>
    </source>
</evidence>
<dbReference type="RefSeq" id="WP_005323230.1">
    <property type="nucleotide sequence ID" value="NZ_GL542874.1"/>
</dbReference>
<keyword evidence="4 6" id="KW-1133">Transmembrane helix</keyword>
<proteinExistence type="predicted"/>
<evidence type="ECO:0000256" key="6">
    <source>
        <dbReference type="SAM" id="Phobius"/>
    </source>
</evidence>
<sequence>MVTNLSNPKALVFFGAVFAQFIRPDMSPTWTVAVAAIRVAMPVAWFSTFALIVRAASRWIAHHSAAIDIVSGLIFAVLGLVMAVEGALELLG</sequence>
<dbReference type="EMBL" id="ABYQ02000013">
    <property type="protein sequence ID" value="EFQ80036.1"/>
    <property type="molecule type" value="Genomic_DNA"/>
</dbReference>
<feature type="transmembrane region" description="Helical" evidence="6">
    <location>
        <begin position="65"/>
        <end position="84"/>
    </location>
</feature>
<name>E2S5G7_9CORY</name>
<dbReference type="Proteomes" id="UP000003020">
    <property type="component" value="Unassembled WGS sequence"/>
</dbReference>
<evidence type="ECO:0000256" key="3">
    <source>
        <dbReference type="ARBA" id="ARBA00022692"/>
    </source>
</evidence>
<gene>
    <name evidence="7" type="ORF">HMPREF0305_11916</name>
</gene>
<comment type="subcellular location">
    <subcellularLocation>
        <location evidence="1">Cell membrane</location>
        <topology evidence="1">Multi-pass membrane protein</topology>
    </subcellularLocation>
</comment>
<keyword evidence="8" id="KW-1185">Reference proteome</keyword>
<evidence type="ECO:0000256" key="1">
    <source>
        <dbReference type="ARBA" id="ARBA00004651"/>
    </source>
</evidence>
<evidence type="ECO:0000256" key="4">
    <source>
        <dbReference type="ARBA" id="ARBA00022989"/>
    </source>
</evidence>
<dbReference type="AlphaFoldDB" id="E2S5G7"/>
<dbReference type="PANTHER" id="PTHR30086">
    <property type="entry name" value="ARGININE EXPORTER PROTEIN ARGO"/>
    <property type="match status" value="1"/>
</dbReference>
<keyword evidence="3 6" id="KW-0812">Transmembrane</keyword>
<evidence type="ECO:0008006" key="9">
    <source>
        <dbReference type="Google" id="ProtNLM"/>
    </source>
</evidence>
<accession>E2S5G7</accession>